<feature type="domain" description="AMP-dependent synthetase/ligase" evidence="6">
    <location>
        <begin position="16"/>
        <end position="409"/>
    </location>
</feature>
<dbReference type="InterPro" id="IPR000873">
    <property type="entry name" value="AMP-dep_synth/lig_dom"/>
</dbReference>
<dbReference type="STRING" id="1646377.BS640_07160"/>
<dbReference type="InterPro" id="IPR045851">
    <property type="entry name" value="AMP-bd_C_sf"/>
</dbReference>
<dbReference type="InterPro" id="IPR040097">
    <property type="entry name" value="FAAL/FAAC"/>
</dbReference>
<dbReference type="PANTHER" id="PTHR22754:SF32">
    <property type="entry name" value="DISCO-INTERACTING PROTEIN 2"/>
    <property type="match status" value="1"/>
</dbReference>
<reference evidence="8 9" key="1">
    <citation type="journal article" date="2017" name="Int. J. Syst. Evol. Microbiol.">
        <title>Rouxiella badensis sp. nov. and Rouxiella silvae sp. nov. isolated from peat bog soil in Germany and emendation of the genus description.</title>
        <authorList>
            <person name="Le Fleche-Mateos A."/>
            <person name="Kugler J.H."/>
            <person name="Hansen S.H."/>
            <person name="Syldatk C."/>
            <person name="Hausmann R."/>
            <person name="Lomprez F."/>
            <person name="Vandenbogaert M."/>
            <person name="Manuguerra J.C."/>
            <person name="Grimont P.A."/>
        </authorList>
    </citation>
    <scope>NUCLEOTIDE SEQUENCE [LARGE SCALE GENOMIC DNA]</scope>
    <source>
        <strain evidence="8 9">DSM 100043</strain>
    </source>
</reference>
<gene>
    <name evidence="8" type="ORF">BS640_07160</name>
</gene>
<evidence type="ECO:0000256" key="2">
    <source>
        <dbReference type="ARBA" id="ARBA00022598"/>
    </source>
</evidence>
<feature type="domain" description="AMP-binding enzyme C-terminal" evidence="7">
    <location>
        <begin position="453"/>
        <end position="566"/>
    </location>
</feature>
<name>A0A1X0WH54_9GAMM</name>
<proteinExistence type="inferred from homology"/>
<keyword evidence="4" id="KW-0443">Lipid metabolism</keyword>
<dbReference type="AlphaFoldDB" id="A0A1X0WH54"/>
<dbReference type="Proteomes" id="UP000192536">
    <property type="component" value="Unassembled WGS sequence"/>
</dbReference>
<dbReference type="InterPro" id="IPR020845">
    <property type="entry name" value="AMP-binding_CS"/>
</dbReference>
<dbReference type="Gene3D" id="3.30.300.30">
    <property type="match status" value="1"/>
</dbReference>
<dbReference type="FunFam" id="3.40.50.12780:FF:000013">
    <property type="entry name" value="Long-chain-fatty-acid--AMP ligase FadD32"/>
    <property type="match status" value="1"/>
</dbReference>
<evidence type="ECO:0000256" key="1">
    <source>
        <dbReference type="ARBA" id="ARBA00006432"/>
    </source>
</evidence>
<comment type="similarity">
    <text evidence="1">Belongs to the ATP-dependent AMP-binding enzyme family.</text>
</comment>
<dbReference type="PROSITE" id="PS00455">
    <property type="entry name" value="AMP_BINDING"/>
    <property type="match status" value="1"/>
</dbReference>
<dbReference type="EMBL" id="MRWE01000009">
    <property type="protein sequence ID" value="ORJ26105.1"/>
    <property type="molecule type" value="Genomic_DNA"/>
</dbReference>
<keyword evidence="5" id="KW-1133">Transmembrane helix</keyword>
<accession>A0A1X0WH54</accession>
<keyword evidence="5" id="KW-0472">Membrane</keyword>
<evidence type="ECO:0000256" key="3">
    <source>
        <dbReference type="ARBA" id="ARBA00022832"/>
    </source>
</evidence>
<feature type="transmembrane region" description="Helical" evidence="5">
    <location>
        <begin position="67"/>
        <end position="90"/>
    </location>
</feature>
<evidence type="ECO:0000313" key="9">
    <source>
        <dbReference type="Proteomes" id="UP000192536"/>
    </source>
</evidence>
<keyword evidence="9" id="KW-1185">Reference proteome</keyword>
<dbReference type="GO" id="GO:0071766">
    <property type="term" value="P:Actinobacterium-type cell wall biogenesis"/>
    <property type="evidence" value="ECO:0007669"/>
    <property type="project" value="UniProtKB-ARBA"/>
</dbReference>
<dbReference type="SUPFAM" id="SSF56801">
    <property type="entry name" value="Acetyl-CoA synthetase-like"/>
    <property type="match status" value="1"/>
</dbReference>
<dbReference type="Gene3D" id="3.40.50.12780">
    <property type="entry name" value="N-terminal domain of ligase-like"/>
    <property type="match status" value="1"/>
</dbReference>
<sequence>MGLRRMKTIVDYLNYNAEHYAKKHAVIMLNDKGEEAERLTYSEINQKILTLAGYLQQNFNKGDRALLLYRTGVEFIVAFMACEFCGIIAVPMSLYAKKSPHFHRIEHIMQDAAVNLILTTEKLHGEVLEWLAETPYAATPCLPSDVLVGNRPWTSADVQPEDLAFLQYTSGSTGNPKGVMVSHGNLIHNSLLIKHKYQHDNNTVMGGWLPFYHDMGLIGLILQSLYLGSTLVLMSPVAFVKHPMNWLKAISDYKINTSGGPNFCFEHSIEKANDQKLEGIDLSHWHACFNGSEPIKSQTIDAFSERFARFGFSRNLFYPCYGMAETTLFVTGGTPHVAHETLTVDREALAANKIIFQTPDSSSAVTLVSSGQAYDLDVVIVDPVSHQRLADGEVGEVWIHGESVAQGYWGKPEQTREIFHAELSPSNGKHYLRTGDMGFQQQNELYITGRQKDLVIVNGRNIYPQDIEQRIKESEPLFASGLSAAFGLESERGERVVVVQEIDKRHGLEPEQLTQLITRLRFEIGRYFEVPVAVITLIARGTLPRTTSGKVQRRRTKEMWLKGELPSVFGFDELPVASKE</sequence>
<dbReference type="GO" id="GO:0006631">
    <property type="term" value="P:fatty acid metabolic process"/>
    <property type="evidence" value="ECO:0007669"/>
    <property type="project" value="UniProtKB-KW"/>
</dbReference>
<organism evidence="8 9">
    <name type="scientific">Rouxiella badensis</name>
    <dbReference type="NCBI Taxonomy" id="1646377"/>
    <lineage>
        <taxon>Bacteria</taxon>
        <taxon>Pseudomonadati</taxon>
        <taxon>Pseudomonadota</taxon>
        <taxon>Gammaproteobacteria</taxon>
        <taxon>Enterobacterales</taxon>
        <taxon>Yersiniaceae</taxon>
        <taxon>Rouxiella</taxon>
    </lineage>
</organism>
<keyword evidence="5" id="KW-0812">Transmembrane</keyword>
<dbReference type="Pfam" id="PF00501">
    <property type="entry name" value="AMP-binding"/>
    <property type="match status" value="1"/>
</dbReference>
<dbReference type="CDD" id="cd05931">
    <property type="entry name" value="FAAL"/>
    <property type="match status" value="1"/>
</dbReference>
<evidence type="ECO:0000259" key="7">
    <source>
        <dbReference type="Pfam" id="PF23024"/>
    </source>
</evidence>
<dbReference type="PANTHER" id="PTHR22754">
    <property type="entry name" value="DISCO-INTERACTING PROTEIN 2 DIP2 -RELATED"/>
    <property type="match status" value="1"/>
</dbReference>
<evidence type="ECO:0000256" key="5">
    <source>
        <dbReference type="SAM" id="Phobius"/>
    </source>
</evidence>
<dbReference type="GO" id="GO:0016874">
    <property type="term" value="F:ligase activity"/>
    <property type="evidence" value="ECO:0007669"/>
    <property type="project" value="UniProtKB-KW"/>
</dbReference>
<comment type="caution">
    <text evidence="8">The sequence shown here is derived from an EMBL/GenBank/DDBJ whole genome shotgun (WGS) entry which is preliminary data.</text>
</comment>
<dbReference type="InterPro" id="IPR025110">
    <property type="entry name" value="AMP-bd_C"/>
</dbReference>
<dbReference type="GO" id="GO:0008610">
    <property type="term" value="P:lipid biosynthetic process"/>
    <property type="evidence" value="ECO:0007669"/>
    <property type="project" value="InterPro"/>
</dbReference>
<evidence type="ECO:0000313" key="8">
    <source>
        <dbReference type="EMBL" id="ORJ26105.1"/>
    </source>
</evidence>
<keyword evidence="3" id="KW-0276">Fatty acid metabolism</keyword>
<dbReference type="Pfam" id="PF23024">
    <property type="entry name" value="AMP-dom_DIP2-like"/>
    <property type="match status" value="1"/>
</dbReference>
<evidence type="ECO:0000259" key="6">
    <source>
        <dbReference type="Pfam" id="PF00501"/>
    </source>
</evidence>
<dbReference type="InterPro" id="IPR042099">
    <property type="entry name" value="ANL_N_sf"/>
</dbReference>
<keyword evidence="2" id="KW-0436">Ligase</keyword>
<evidence type="ECO:0000256" key="4">
    <source>
        <dbReference type="ARBA" id="ARBA00023098"/>
    </source>
</evidence>
<protein>
    <submittedName>
        <fullName evidence="8">Uncharacterized protein</fullName>
    </submittedName>
</protein>